<evidence type="ECO:0000313" key="2">
    <source>
        <dbReference type="Proteomes" id="UP000011988"/>
    </source>
</evidence>
<dbReference type="AlphaFoldDB" id="M6CQE8"/>
<name>M6CQE8_9LEPT</name>
<dbReference type="RefSeq" id="WP_017809652.1">
    <property type="nucleotide sequence ID" value="NZ_ANIK01000078.1"/>
</dbReference>
<dbReference type="PATRIC" id="fig|1218565.3.peg.3433"/>
<reference evidence="1 2" key="1">
    <citation type="submission" date="2013-01" db="EMBL/GenBank/DDBJ databases">
        <authorList>
            <person name="Harkins D.M."/>
            <person name="Durkin A.S."/>
            <person name="Brinkac L.M."/>
            <person name="Haft D.H."/>
            <person name="Selengut J.D."/>
            <person name="Sanka R."/>
            <person name="DePew J."/>
            <person name="Purushe J."/>
            <person name="Galloway R.L."/>
            <person name="Vinetz J.M."/>
            <person name="Sutton G.G."/>
            <person name="Nierman W.C."/>
            <person name="Fouts D.E."/>
        </authorList>
    </citation>
    <scope>NUCLEOTIDE SEQUENCE [LARGE SCALE GENOMIC DNA]</scope>
    <source>
        <strain evidence="1 2">79601</strain>
    </source>
</reference>
<dbReference type="EMBL" id="ANIK01000078">
    <property type="protein sequence ID" value="EMJ92766.1"/>
    <property type="molecule type" value="Genomic_DNA"/>
</dbReference>
<dbReference type="NCBIfam" id="NF047533">
    <property type="entry name" value="LBL_2463_fam"/>
    <property type="match status" value="1"/>
</dbReference>
<comment type="caution">
    <text evidence="1">The sequence shown here is derived from an EMBL/GenBank/DDBJ whole genome shotgun (WGS) entry which is preliminary data.</text>
</comment>
<evidence type="ECO:0000313" key="1">
    <source>
        <dbReference type="EMBL" id="EMJ92766.1"/>
    </source>
</evidence>
<protein>
    <submittedName>
        <fullName evidence="1">Uncharacterized protein</fullName>
    </submittedName>
</protein>
<dbReference type="Proteomes" id="UP000011988">
    <property type="component" value="Unassembled WGS sequence"/>
</dbReference>
<sequence length="200" mass="23041">MSQTLEQTEVKKIVGLEAPEELERVKSFVSKVYQNAGYSHSPWKSINYDPWSTWFYAEGQDGLLAAMRIVEKFPWNFIPLEVAIVHRSEPKMRYAVIEENVADWSAVAFQQTREAWKEAKRISGEVAKHCIEKGYEIIYGMYPLELVGIKNVYLNEGAVASEKYVGPMYFPDFYLRGKTCLLNVIELEKPALQKLASKYL</sequence>
<accession>M6CQE8</accession>
<dbReference type="OrthoDB" id="344994at2"/>
<proteinExistence type="predicted"/>
<organism evidence="1 2">
    <name type="scientific">Leptospira alstonii serovar Sichuan str. 79601</name>
    <dbReference type="NCBI Taxonomy" id="1218565"/>
    <lineage>
        <taxon>Bacteria</taxon>
        <taxon>Pseudomonadati</taxon>
        <taxon>Spirochaetota</taxon>
        <taxon>Spirochaetia</taxon>
        <taxon>Leptospirales</taxon>
        <taxon>Leptospiraceae</taxon>
        <taxon>Leptospira</taxon>
    </lineage>
</organism>
<gene>
    <name evidence="1" type="ORF">LEP1GSC194_2358</name>
</gene>